<name>A0A5M3T5D4_LIMPL</name>
<evidence type="ECO:0000256" key="3">
    <source>
        <dbReference type="ARBA" id="ARBA00023295"/>
    </source>
</evidence>
<dbReference type="EMBL" id="BIMW01000079">
    <property type="protein sequence ID" value="GCE93812.1"/>
    <property type="molecule type" value="Genomic_DNA"/>
</dbReference>
<dbReference type="Proteomes" id="UP000326169">
    <property type="component" value="Unassembled WGS sequence"/>
</dbReference>
<accession>A0A5M3T5D4</accession>
<keyword evidence="2" id="KW-0378">Hydrolase</keyword>
<evidence type="ECO:0000313" key="5">
    <source>
        <dbReference type="EMBL" id="GCE93812.1"/>
    </source>
</evidence>
<keyword evidence="3" id="KW-0326">Glycosidase</keyword>
<dbReference type="RefSeq" id="WP_006619111.1">
    <property type="nucleotide sequence ID" value="NZ_BIMW01000079.1"/>
</dbReference>
<comment type="caution">
    <text evidence="5">The sequence shown here is derived from an EMBL/GenBank/DDBJ whole genome shotgun (WGS) entry which is preliminary data.</text>
</comment>
<keyword evidence="6" id="KW-1185">Reference proteome</keyword>
<comment type="similarity">
    <text evidence="1">Belongs to the glycosyl hydrolase 39 family.</text>
</comment>
<evidence type="ECO:0000256" key="1">
    <source>
        <dbReference type="ARBA" id="ARBA00008875"/>
    </source>
</evidence>
<protein>
    <recommendedName>
        <fullName evidence="4">Glycosyl hydrolases family 39 N-terminal catalytic domain-containing protein</fullName>
    </recommendedName>
</protein>
<dbReference type="InterPro" id="IPR017853">
    <property type="entry name" value="GH"/>
</dbReference>
<feature type="domain" description="Glycosyl hydrolases family 39 N-terminal catalytic" evidence="4">
    <location>
        <begin position="121"/>
        <end position="227"/>
    </location>
</feature>
<evidence type="ECO:0000259" key="4">
    <source>
        <dbReference type="Pfam" id="PF01229"/>
    </source>
</evidence>
<sequence>MIKQLAISRRSVRIKWLSVLLAIAGALLFVGVSIIPAIAITQGDLTIDFATSQPGVKSMSGFLYGVEEDEPPDHLIQPLQPRLWRTSRLNLYPRLTGFGATFQLLLSDTWGYGRPRGWPYDDYTRWENHVRNLAREHKGKKMLWDIWNEPDLRDPFWHGTREQFFETYKRAYRVLREELGPDVIIGGPSITKYDKGFLTAFLNYCRDNNLEVNSLSWHELNDQTINAIASHIRDANQSFRQNPAYRSLKIQRLDVNEIIGPTAQYRPAENLAYLYYTEQGGVSAAAKACWEPKAGGRNNCFNKSLDGLVQPGPFAPRAVWWVYKAYADGFETRVRTQGNNPRVIGLASRSNGGNQAQVLFGYFEQGRAPRQATVTLTLRNLQLLDLVRPGQPLNLTISRIPDTGEAVVKDLAIVKREQITVTNQIVRLTVPNIRIHEAYILTIG</sequence>
<reference evidence="5 6" key="1">
    <citation type="journal article" date="2019" name="J Genomics">
        <title>The Draft Genome of a Hydrogen-producing Cyanobacterium, Arthrospira platensis NIES-46.</title>
        <authorList>
            <person name="Suzuki S."/>
            <person name="Yamaguchi H."/>
            <person name="Kawachi M."/>
        </authorList>
    </citation>
    <scope>NUCLEOTIDE SEQUENCE [LARGE SCALE GENOMIC DNA]</scope>
    <source>
        <strain evidence="5 6">NIES-46</strain>
    </source>
</reference>
<evidence type="ECO:0000313" key="6">
    <source>
        <dbReference type="Proteomes" id="UP000326169"/>
    </source>
</evidence>
<dbReference type="InterPro" id="IPR049166">
    <property type="entry name" value="GH39_cat"/>
</dbReference>
<gene>
    <name evidence="5" type="ORF">NIES46_18640</name>
</gene>
<proteinExistence type="inferred from homology"/>
<dbReference type="SUPFAM" id="SSF51445">
    <property type="entry name" value="(Trans)glycosidases"/>
    <property type="match status" value="1"/>
</dbReference>
<dbReference type="GeneID" id="301682720"/>
<evidence type="ECO:0000256" key="2">
    <source>
        <dbReference type="ARBA" id="ARBA00022801"/>
    </source>
</evidence>
<organism evidence="5 6">
    <name type="scientific">Limnospira platensis NIES-46</name>
    <dbReference type="NCBI Taxonomy" id="1236695"/>
    <lineage>
        <taxon>Bacteria</taxon>
        <taxon>Bacillati</taxon>
        <taxon>Cyanobacteriota</taxon>
        <taxon>Cyanophyceae</taxon>
        <taxon>Oscillatoriophycideae</taxon>
        <taxon>Oscillatoriales</taxon>
        <taxon>Sirenicapillariaceae</taxon>
        <taxon>Limnospira</taxon>
    </lineage>
</organism>
<dbReference type="Gene3D" id="3.20.20.80">
    <property type="entry name" value="Glycosidases"/>
    <property type="match status" value="1"/>
</dbReference>
<dbReference type="Pfam" id="PF01229">
    <property type="entry name" value="Glyco_hydro_39"/>
    <property type="match status" value="1"/>
</dbReference>